<dbReference type="RefSeq" id="WP_301638419.1">
    <property type="nucleotide sequence ID" value="NZ_JADYTN010000023.1"/>
</dbReference>
<evidence type="ECO:0000256" key="5">
    <source>
        <dbReference type="ARBA" id="ARBA00022777"/>
    </source>
</evidence>
<evidence type="ECO:0000259" key="10">
    <source>
        <dbReference type="PROSITE" id="PS50011"/>
    </source>
</evidence>
<dbReference type="EC" id="2.7.11.1" evidence="1"/>
<feature type="transmembrane region" description="Helical" evidence="9">
    <location>
        <begin position="821"/>
        <end position="841"/>
    </location>
</feature>
<dbReference type="InterPro" id="IPR000719">
    <property type="entry name" value="Prot_kinase_dom"/>
</dbReference>
<dbReference type="Proteomes" id="UP001200470">
    <property type="component" value="Unassembled WGS sequence"/>
</dbReference>
<evidence type="ECO:0000256" key="6">
    <source>
        <dbReference type="ARBA" id="ARBA00022840"/>
    </source>
</evidence>
<dbReference type="EMBL" id="JADYTN010000023">
    <property type="protein sequence ID" value="MCF2564396.1"/>
    <property type="molecule type" value="Genomic_DNA"/>
</dbReference>
<evidence type="ECO:0000256" key="1">
    <source>
        <dbReference type="ARBA" id="ARBA00012513"/>
    </source>
</evidence>
<gene>
    <name evidence="11" type="ORF">I6E12_09755</name>
</gene>
<feature type="transmembrane region" description="Helical" evidence="9">
    <location>
        <begin position="768"/>
        <end position="788"/>
    </location>
</feature>
<protein>
    <recommendedName>
        <fullName evidence="1">non-specific serine/threonine protein kinase</fullName>
        <ecNumber evidence="1">2.7.11.1</ecNumber>
    </recommendedName>
</protein>
<evidence type="ECO:0000256" key="2">
    <source>
        <dbReference type="ARBA" id="ARBA00022527"/>
    </source>
</evidence>
<comment type="caution">
    <text evidence="11">The sequence shown here is derived from an EMBL/GenBank/DDBJ whole genome shotgun (WGS) entry which is preliminary data.</text>
</comment>
<dbReference type="Pfam" id="PF00069">
    <property type="entry name" value="Pkinase"/>
    <property type="match status" value="1"/>
</dbReference>
<keyword evidence="6" id="KW-0067">ATP-binding</keyword>
<evidence type="ECO:0000256" key="7">
    <source>
        <dbReference type="ARBA" id="ARBA00047899"/>
    </source>
</evidence>
<comment type="catalytic activity">
    <reaction evidence="8">
        <text>L-seryl-[protein] + ATP = O-phospho-L-seryl-[protein] + ADP + H(+)</text>
        <dbReference type="Rhea" id="RHEA:17989"/>
        <dbReference type="Rhea" id="RHEA-COMP:9863"/>
        <dbReference type="Rhea" id="RHEA-COMP:11604"/>
        <dbReference type="ChEBI" id="CHEBI:15378"/>
        <dbReference type="ChEBI" id="CHEBI:29999"/>
        <dbReference type="ChEBI" id="CHEBI:30616"/>
        <dbReference type="ChEBI" id="CHEBI:83421"/>
        <dbReference type="ChEBI" id="CHEBI:456216"/>
        <dbReference type="EC" id="2.7.11.1"/>
    </reaction>
</comment>
<evidence type="ECO:0000256" key="4">
    <source>
        <dbReference type="ARBA" id="ARBA00022741"/>
    </source>
</evidence>
<keyword evidence="5 11" id="KW-0418">Kinase</keyword>
<keyword evidence="9" id="KW-0812">Transmembrane</keyword>
<name>A0ABS9CKF1_9BACT</name>
<keyword evidence="2" id="KW-0723">Serine/threonine-protein kinase</keyword>
<reference evidence="11 12" key="1">
    <citation type="submission" date="2020-12" db="EMBL/GenBank/DDBJ databases">
        <title>Whole genome sequences of gut porcine anaerobes.</title>
        <authorList>
            <person name="Kubasova T."/>
            <person name="Jahodarova E."/>
            <person name="Rychlik I."/>
        </authorList>
    </citation>
    <scope>NUCLEOTIDE SEQUENCE [LARGE SCALE GENOMIC DNA]</scope>
    <source>
        <strain evidence="11 12">An925</strain>
    </source>
</reference>
<dbReference type="InterPro" id="IPR008271">
    <property type="entry name" value="Ser/Thr_kinase_AS"/>
</dbReference>
<feature type="transmembrane region" description="Helical" evidence="9">
    <location>
        <begin position="853"/>
        <end position="872"/>
    </location>
</feature>
<evidence type="ECO:0000313" key="11">
    <source>
        <dbReference type="EMBL" id="MCF2564396.1"/>
    </source>
</evidence>
<dbReference type="PANTHER" id="PTHR43895:SF32">
    <property type="entry name" value="SERINE_THREONINE-PROTEIN KINASE CHK1"/>
    <property type="match status" value="1"/>
</dbReference>
<feature type="transmembrane region" description="Helical" evidence="9">
    <location>
        <begin position="936"/>
        <end position="956"/>
    </location>
</feature>
<organism evidence="11 12">
    <name type="scientific">Xylanibacter brevis</name>
    <dbReference type="NCBI Taxonomy" id="83231"/>
    <lineage>
        <taxon>Bacteria</taxon>
        <taxon>Pseudomonadati</taxon>
        <taxon>Bacteroidota</taxon>
        <taxon>Bacteroidia</taxon>
        <taxon>Bacteroidales</taxon>
        <taxon>Prevotellaceae</taxon>
        <taxon>Xylanibacter</taxon>
    </lineage>
</organism>
<evidence type="ECO:0000256" key="9">
    <source>
        <dbReference type="SAM" id="Phobius"/>
    </source>
</evidence>
<feature type="transmembrane region" description="Helical" evidence="9">
    <location>
        <begin position="794"/>
        <end position="814"/>
    </location>
</feature>
<feature type="domain" description="Protein kinase" evidence="10">
    <location>
        <begin position="44"/>
        <end position="306"/>
    </location>
</feature>
<keyword evidence="12" id="KW-1185">Reference proteome</keyword>
<sequence>MTDKTIVNPEQTQQVQQATFRVQASAMADDQTIRTNRIANDDEEKTGDFILKGKCYQNIKCLSDHSGEAQVFLVKDGEGEKVLKLYYPNFSINKTLMRIIQNFDMEMVVKVQDYGKTYVDGKNRDYELMEYLRGGNLGEYDLDGNFNQFRRIALQAAAALEYCHNSNIIHKDIKPSNFFFRDENHTQLVLGDFGISSVIRDDEDMHKTTQARTPAYAAPEMYNDVIDGEVEITPSVDSYSLGIALMTLWLGESPFSQNERVMMRKKNEGRLPRINELPERVKMIVLGLTAVNPKSRWDYNHVERWFLGENVPVDISSPLLKYRSFVVDPERNLVADNLHELIPLLVDNEKLAINYLYNGHITSWLEQCGNVKLSATLKDIVSNRYPVDQTAGLMSAIYAMEPTYPYRDLRGKLCDNLHSVVISVLAASDEYALALKNENDSLFLYLESHSTANIERLRSYFREDSHLDSRKAILQLAYEVDSEIPFLPKYPSSNISEIVRAYGYEDCTDDEWMALSDGRLLSWMYAHEDRMACESLRIMTEGQQPSKALGYKVLYNIDRNAAFDLREAQTPGAVGACLLALLHDTQHSNDEDFAAAIADYSDPDGRFHYFAQLHGWMEQINMARSCFDMSSDENTERLGVYDLRTAAYRFCMMLGVCPTYMLEDGIEVHDVKAMQQYGKRTVLIGELQRGALKQWMSIFYHENPKEDFRESYSYERSLEQWILALGEIDQTQTYYKRYCEAKTQTAQKFERVHGDYIRANMKERMLRMVFYALCVLWVLMLAVCGISGREYLLGHAGLTIVLPVGGIMALIIAMRAYFHGFGFVLSALWGSLGLFSTYIPVAILRHTQKTAPAMFVPVVIVITAVYMAICYFTDYRKERRNDGNLIDEVMDDDIKTSLLEPLYFTFRQKSYRFKGSKFGLLDDVSNQIRSISGESVAHYLLWSVMVLIMVMELLVYSPKLLNVKNPDLDNWRLNPTKVVNQLQRDVE</sequence>
<keyword evidence="9" id="KW-0472">Membrane</keyword>
<accession>A0ABS9CKF1</accession>
<evidence type="ECO:0000256" key="3">
    <source>
        <dbReference type="ARBA" id="ARBA00022679"/>
    </source>
</evidence>
<keyword evidence="3" id="KW-0808">Transferase</keyword>
<dbReference type="SMART" id="SM00220">
    <property type="entry name" value="S_TKc"/>
    <property type="match status" value="1"/>
</dbReference>
<evidence type="ECO:0000256" key="8">
    <source>
        <dbReference type="ARBA" id="ARBA00048679"/>
    </source>
</evidence>
<keyword evidence="9" id="KW-1133">Transmembrane helix</keyword>
<dbReference type="PROSITE" id="PS00108">
    <property type="entry name" value="PROTEIN_KINASE_ST"/>
    <property type="match status" value="1"/>
</dbReference>
<dbReference type="Gene3D" id="1.10.510.10">
    <property type="entry name" value="Transferase(Phosphotransferase) domain 1"/>
    <property type="match status" value="1"/>
</dbReference>
<dbReference type="PANTHER" id="PTHR43895">
    <property type="entry name" value="CALCIUM/CALMODULIN-DEPENDENT PROTEIN KINASE KINASE-RELATED"/>
    <property type="match status" value="1"/>
</dbReference>
<comment type="catalytic activity">
    <reaction evidence="7">
        <text>L-threonyl-[protein] + ATP = O-phospho-L-threonyl-[protein] + ADP + H(+)</text>
        <dbReference type="Rhea" id="RHEA:46608"/>
        <dbReference type="Rhea" id="RHEA-COMP:11060"/>
        <dbReference type="Rhea" id="RHEA-COMP:11605"/>
        <dbReference type="ChEBI" id="CHEBI:15378"/>
        <dbReference type="ChEBI" id="CHEBI:30013"/>
        <dbReference type="ChEBI" id="CHEBI:30616"/>
        <dbReference type="ChEBI" id="CHEBI:61977"/>
        <dbReference type="ChEBI" id="CHEBI:456216"/>
        <dbReference type="EC" id="2.7.11.1"/>
    </reaction>
</comment>
<evidence type="ECO:0000313" key="12">
    <source>
        <dbReference type="Proteomes" id="UP001200470"/>
    </source>
</evidence>
<keyword evidence="4" id="KW-0547">Nucleotide-binding</keyword>
<proteinExistence type="predicted"/>
<dbReference type="GO" id="GO:0016301">
    <property type="term" value="F:kinase activity"/>
    <property type="evidence" value="ECO:0007669"/>
    <property type="project" value="UniProtKB-KW"/>
</dbReference>
<dbReference type="InterPro" id="IPR011009">
    <property type="entry name" value="Kinase-like_dom_sf"/>
</dbReference>
<dbReference type="SUPFAM" id="SSF56112">
    <property type="entry name" value="Protein kinase-like (PK-like)"/>
    <property type="match status" value="1"/>
</dbReference>
<dbReference type="PROSITE" id="PS50011">
    <property type="entry name" value="PROTEIN_KINASE_DOM"/>
    <property type="match status" value="1"/>
</dbReference>